<organism evidence="2 3">
    <name type="scientific">Actinoallomurus vinaceus</name>
    <dbReference type="NCBI Taxonomy" id="1080074"/>
    <lineage>
        <taxon>Bacteria</taxon>
        <taxon>Bacillati</taxon>
        <taxon>Actinomycetota</taxon>
        <taxon>Actinomycetes</taxon>
        <taxon>Streptosporangiales</taxon>
        <taxon>Thermomonosporaceae</taxon>
        <taxon>Actinoallomurus</taxon>
    </lineage>
</organism>
<dbReference type="EMBL" id="BAABHK010000025">
    <property type="protein sequence ID" value="GAA4639049.1"/>
    <property type="molecule type" value="Genomic_DNA"/>
</dbReference>
<dbReference type="PANTHER" id="PTHR36832">
    <property type="entry name" value="SLR1174 PROTEIN-RELATED"/>
    <property type="match status" value="1"/>
</dbReference>
<dbReference type="RefSeq" id="WP_345442583.1">
    <property type="nucleotide sequence ID" value="NZ_BAABHK010000025.1"/>
</dbReference>
<keyword evidence="1" id="KW-0812">Transmembrane</keyword>
<evidence type="ECO:0000256" key="1">
    <source>
        <dbReference type="SAM" id="Phobius"/>
    </source>
</evidence>
<evidence type="ECO:0000313" key="3">
    <source>
        <dbReference type="Proteomes" id="UP001501442"/>
    </source>
</evidence>
<feature type="transmembrane region" description="Helical" evidence="1">
    <location>
        <begin position="191"/>
        <end position="213"/>
    </location>
</feature>
<feature type="transmembrane region" description="Helical" evidence="1">
    <location>
        <begin position="158"/>
        <end position="179"/>
    </location>
</feature>
<proteinExistence type="predicted"/>
<accession>A0ABP8USM6</accession>
<keyword evidence="1" id="KW-0472">Membrane</keyword>
<feature type="transmembrane region" description="Helical" evidence="1">
    <location>
        <begin position="36"/>
        <end position="60"/>
    </location>
</feature>
<feature type="transmembrane region" description="Helical" evidence="1">
    <location>
        <begin position="244"/>
        <end position="264"/>
    </location>
</feature>
<keyword evidence="3" id="KW-1185">Reference proteome</keyword>
<gene>
    <name evidence="2" type="ORF">GCM10023196_099160</name>
</gene>
<dbReference type="Proteomes" id="UP001501442">
    <property type="component" value="Unassembled WGS sequence"/>
</dbReference>
<sequence length="277" mass="30128">MRSPGVRARSAPSLHTPLRYAWVAAYAFRRYSTYRVAAFSATFTNTVFGFLRAFVLIAVWHARPALGGYDVADAVTFSFLTQGLIEPVRIFGGSLDLTERIRTGDVSIDLHRPVDLQGWWLADDLGRAAFAVLSRGAPPLIAGGLVFSLRWPPSPGRWAAFAVAVLLAVLVSFALRYLYSLAVFWVHDDRGVTAISLVTTMFFSGMIIPLVVFPGPLATVARVLPWAALVQVPADVFLGKRADLGAYAFQAAWAVALLVAGRLLTMAARRRLVIHGG</sequence>
<keyword evidence="1" id="KW-1133">Transmembrane helix</keyword>
<protein>
    <submittedName>
        <fullName evidence="2">ABC-2 family transporter protein</fullName>
    </submittedName>
</protein>
<reference evidence="3" key="1">
    <citation type="journal article" date="2019" name="Int. J. Syst. Evol. Microbiol.">
        <title>The Global Catalogue of Microorganisms (GCM) 10K type strain sequencing project: providing services to taxonomists for standard genome sequencing and annotation.</title>
        <authorList>
            <consortium name="The Broad Institute Genomics Platform"/>
            <consortium name="The Broad Institute Genome Sequencing Center for Infectious Disease"/>
            <person name="Wu L."/>
            <person name="Ma J."/>
        </authorList>
    </citation>
    <scope>NUCLEOTIDE SEQUENCE [LARGE SCALE GENOMIC DNA]</scope>
    <source>
        <strain evidence="3">JCM 17939</strain>
    </source>
</reference>
<dbReference type="InterPro" id="IPR010390">
    <property type="entry name" value="ABC-2_transporter-like"/>
</dbReference>
<name>A0ABP8USM6_9ACTN</name>
<evidence type="ECO:0000313" key="2">
    <source>
        <dbReference type="EMBL" id="GAA4639049.1"/>
    </source>
</evidence>
<dbReference type="PANTHER" id="PTHR36832:SF2">
    <property type="entry name" value="INTEGRAL MEMBRANE PROTEIN"/>
    <property type="match status" value="1"/>
</dbReference>
<comment type="caution">
    <text evidence="2">The sequence shown here is derived from an EMBL/GenBank/DDBJ whole genome shotgun (WGS) entry which is preliminary data.</text>
</comment>
<dbReference type="Pfam" id="PF06182">
    <property type="entry name" value="ABC2_membrane_6"/>
    <property type="match status" value="1"/>
</dbReference>